<keyword evidence="1 4" id="KW-0732">Signal</keyword>
<dbReference type="PROSITE" id="PS51257">
    <property type="entry name" value="PROKAR_LIPOPROTEIN"/>
    <property type="match status" value="1"/>
</dbReference>
<evidence type="ECO:0000256" key="4">
    <source>
        <dbReference type="SAM" id="SignalP"/>
    </source>
</evidence>
<accession>A0AA38XJT6</accession>
<evidence type="ECO:0000313" key="6">
    <source>
        <dbReference type="EMBL" id="KAJ9614803.1"/>
    </source>
</evidence>
<comment type="caution">
    <text evidence="6">The sequence shown here is derived from an EMBL/GenBank/DDBJ whole genome shotgun (WGS) entry which is preliminary data.</text>
</comment>
<dbReference type="PANTHER" id="PTHR34853">
    <property type="match status" value="1"/>
</dbReference>
<evidence type="ECO:0000259" key="5">
    <source>
        <dbReference type="Pfam" id="PF13525"/>
    </source>
</evidence>
<evidence type="ECO:0000256" key="3">
    <source>
        <dbReference type="ARBA" id="ARBA00023237"/>
    </source>
</evidence>
<evidence type="ECO:0000256" key="1">
    <source>
        <dbReference type="ARBA" id="ARBA00022729"/>
    </source>
</evidence>
<dbReference type="PANTHER" id="PTHR34853:SF1">
    <property type="entry name" value="LIPASE 5"/>
    <property type="match status" value="1"/>
</dbReference>
<dbReference type="InterPro" id="IPR005152">
    <property type="entry name" value="Lipase_secreted"/>
</dbReference>
<reference evidence="6" key="1">
    <citation type="submission" date="2022-10" db="EMBL/GenBank/DDBJ databases">
        <title>Culturing micro-colonial fungi from biological soil crusts in the Mojave desert and describing Neophaeococcomyces mojavensis, and introducing the new genera and species Taxawa tesnikishii.</title>
        <authorList>
            <person name="Kurbessoian T."/>
            <person name="Stajich J.E."/>
        </authorList>
    </citation>
    <scope>NUCLEOTIDE SEQUENCE</scope>
    <source>
        <strain evidence="6">TK_35</strain>
    </source>
</reference>
<dbReference type="GO" id="GO:0016042">
    <property type="term" value="P:lipid catabolic process"/>
    <property type="evidence" value="ECO:0007669"/>
    <property type="project" value="InterPro"/>
</dbReference>
<dbReference type="CDD" id="cd15830">
    <property type="entry name" value="BamD"/>
    <property type="match status" value="1"/>
</dbReference>
<dbReference type="GO" id="GO:0004806">
    <property type="term" value="F:triacylglycerol lipase activity"/>
    <property type="evidence" value="ECO:0007669"/>
    <property type="project" value="InterPro"/>
</dbReference>
<gene>
    <name evidence="6" type="ORF">H2204_014445</name>
</gene>
<feature type="signal peptide" evidence="4">
    <location>
        <begin position="1"/>
        <end position="34"/>
    </location>
</feature>
<dbReference type="InterPro" id="IPR039565">
    <property type="entry name" value="BamD-like"/>
</dbReference>
<name>A0AA38XJT6_9EURO</name>
<keyword evidence="3" id="KW-0998">Cell outer membrane</keyword>
<dbReference type="SUPFAM" id="SSF53474">
    <property type="entry name" value="alpha/beta-Hydrolases"/>
    <property type="match status" value="1"/>
</dbReference>
<dbReference type="SUPFAM" id="SSF48452">
    <property type="entry name" value="TPR-like"/>
    <property type="match status" value="1"/>
</dbReference>
<dbReference type="Pfam" id="PF03583">
    <property type="entry name" value="LIP"/>
    <property type="match status" value="1"/>
</dbReference>
<dbReference type="AlphaFoldDB" id="A0AA38XJT6"/>
<dbReference type="EMBL" id="JAPDRN010000184">
    <property type="protein sequence ID" value="KAJ9614803.1"/>
    <property type="molecule type" value="Genomic_DNA"/>
</dbReference>
<dbReference type="HAMAP" id="MF_00922">
    <property type="entry name" value="OM_assembly_BamD"/>
    <property type="match status" value="1"/>
</dbReference>
<feature type="domain" description="Outer membrane lipoprotein BamD-like" evidence="5">
    <location>
        <begin position="42"/>
        <end position="245"/>
    </location>
</feature>
<dbReference type="Gene3D" id="3.40.50.1820">
    <property type="entry name" value="alpha/beta hydrolase"/>
    <property type="match status" value="1"/>
</dbReference>
<dbReference type="InterPro" id="IPR011990">
    <property type="entry name" value="TPR-like_helical_dom_sf"/>
</dbReference>
<dbReference type="InterPro" id="IPR017689">
    <property type="entry name" value="BamD"/>
</dbReference>
<sequence length="713" mass="77885">MIRRSVLLSAPVRLTALLLVLVIVATGCNRGTKGDRPDEGTPVEQLYEKSHKLMQGGNWSGAEASFRRLVAQYPYGPYTEQAMIESAYAQYKAGKHDDAVSSIDRFIRTYPTHRNIAYLYYLRGLANSNRNTVFLRRVWSLDASRRDLSTPHQAYSDFNIVVDRYPNSRYAADARQRMLVLRDVFAQHELDNALYYMRRGAWVSAAGRANYLLETYPQSAFQNDAVAVLADSYTHLGNKTLADDARRVLQLNQPDHPWLEGKWPKYPWMIRKLNPFAGEKSAATGQRNARLEKNQREGQLSDCGAKAIPACMERHMSLPQRFRPRPTLLVTALLALAASPLAALAAEPGDLLSASPYRASWVPSKAAQAYKLAYRTPDHHGRLAQATGLVYLPAGPAPAGGWPVVSWAHGTQGIADHCAPSVSGPYQPERDGRFLDQFLAQGYAVVAADYQGLGSPGDHAYLHVRTSARNAIDLIRAGRHFLGTATLSPRWVSVGHSQGGGAALTAGHLAPSYGPSLQYRGSFTTGTPTAVELTALVMKPDNRAPNPGAVNAYHAYLLDGLLQVEPRIAQVLSDEGHARVALARQQCLGPLAASLEGANTGEMFSAPLTSVPGVWALLHDYLGVPRRGFSQPLMLGHGSQDRDVPYLTTLLYAVGLALRGEPVAFRRYPVDHRGTLDAAAADGLAFVRARLGNSHFDEAIETAGLEQLLNEAQ</sequence>
<dbReference type="InterPro" id="IPR029058">
    <property type="entry name" value="AB_hydrolase_fold"/>
</dbReference>
<keyword evidence="2" id="KW-0472">Membrane</keyword>
<evidence type="ECO:0000256" key="2">
    <source>
        <dbReference type="ARBA" id="ARBA00023136"/>
    </source>
</evidence>
<dbReference type="Gene3D" id="1.25.40.10">
    <property type="entry name" value="Tetratricopeptide repeat domain"/>
    <property type="match status" value="1"/>
</dbReference>
<protein>
    <recommendedName>
        <fullName evidence="5">Outer membrane lipoprotein BamD-like domain-containing protein</fullName>
    </recommendedName>
</protein>
<dbReference type="Pfam" id="PF13525">
    <property type="entry name" value="YfiO"/>
    <property type="match status" value="1"/>
</dbReference>
<feature type="chain" id="PRO_5041331427" description="Outer membrane lipoprotein BamD-like domain-containing protein" evidence="4">
    <location>
        <begin position="35"/>
        <end position="713"/>
    </location>
</feature>
<dbReference type="NCBIfam" id="TIGR03302">
    <property type="entry name" value="OM_YfiO"/>
    <property type="match status" value="1"/>
</dbReference>
<organism evidence="6">
    <name type="scientific">Knufia peltigerae</name>
    <dbReference type="NCBI Taxonomy" id="1002370"/>
    <lineage>
        <taxon>Eukaryota</taxon>
        <taxon>Fungi</taxon>
        <taxon>Dikarya</taxon>
        <taxon>Ascomycota</taxon>
        <taxon>Pezizomycotina</taxon>
        <taxon>Eurotiomycetes</taxon>
        <taxon>Chaetothyriomycetidae</taxon>
        <taxon>Chaetothyriales</taxon>
        <taxon>Trichomeriaceae</taxon>
        <taxon>Knufia</taxon>
    </lineage>
</organism>
<proteinExistence type="inferred from homology"/>